<sequence length="309" mass="33635">MNNDIMLKALLENVSSCVFLLNDQIQVKEVNPSFESVFNTTMESVHDLLCGNAIRCSNALEEGVLCGRSSHCGDCELRKAFTEALTEGSSTTKKTLFMNVDVDGNRVERYFRFSVTPMDTDKGKSLVVVLDDFTDLKEAHLALERLATTDSLTGVANHGTVFTKLEEMCATSDHGGSPLSVFMADLDHFKKVNDTWGHKRGDQVLAIMAHTMAETVGSGGLVGRYGGEEFIAVLPGADLELATSTAEAVRENLEGTAFDIPELRCTASFGVAELRPGETATELVIRADQAMYQAKQQGRNRVIQAESPK</sequence>
<accession>A0A1X7KJB3</accession>
<dbReference type="PROSITE" id="PS50887">
    <property type="entry name" value="GGDEF"/>
    <property type="match status" value="1"/>
</dbReference>
<keyword evidence="3" id="KW-1185">Reference proteome</keyword>
<dbReference type="InterPro" id="IPR050469">
    <property type="entry name" value="Diguanylate_Cyclase"/>
</dbReference>
<proteinExistence type="predicted"/>
<feature type="domain" description="GGDEF" evidence="1">
    <location>
        <begin position="177"/>
        <end position="307"/>
    </location>
</feature>
<organism evidence="2 3">
    <name type="scientific">Dethiosulfovibrio salsuginis</name>
    <dbReference type="NCBI Taxonomy" id="561720"/>
    <lineage>
        <taxon>Bacteria</taxon>
        <taxon>Thermotogati</taxon>
        <taxon>Synergistota</taxon>
        <taxon>Synergistia</taxon>
        <taxon>Synergistales</taxon>
        <taxon>Dethiosulfovibrionaceae</taxon>
        <taxon>Dethiosulfovibrio</taxon>
    </lineage>
</organism>
<dbReference type="InterPro" id="IPR029787">
    <property type="entry name" value="Nucleotide_cyclase"/>
</dbReference>
<protein>
    <submittedName>
        <fullName evidence="2">Diguanylate cyclase (GGDEF) domain-containing protein</fullName>
    </submittedName>
</protein>
<evidence type="ECO:0000313" key="2">
    <source>
        <dbReference type="EMBL" id="SMG41156.1"/>
    </source>
</evidence>
<dbReference type="NCBIfam" id="TIGR00254">
    <property type="entry name" value="GGDEF"/>
    <property type="match status" value="1"/>
</dbReference>
<dbReference type="PANTHER" id="PTHR45138">
    <property type="entry name" value="REGULATORY COMPONENTS OF SENSORY TRANSDUCTION SYSTEM"/>
    <property type="match status" value="1"/>
</dbReference>
<dbReference type="PANTHER" id="PTHR45138:SF9">
    <property type="entry name" value="DIGUANYLATE CYCLASE DGCM-RELATED"/>
    <property type="match status" value="1"/>
</dbReference>
<dbReference type="Gene3D" id="3.30.70.270">
    <property type="match status" value="1"/>
</dbReference>
<dbReference type="RefSeq" id="WP_159448316.1">
    <property type="nucleotide sequence ID" value="NZ_FXBB01000029.1"/>
</dbReference>
<evidence type="ECO:0000313" key="3">
    <source>
        <dbReference type="Proteomes" id="UP000193355"/>
    </source>
</evidence>
<dbReference type="AlphaFoldDB" id="A0A1X7KJB3"/>
<evidence type="ECO:0000259" key="1">
    <source>
        <dbReference type="PROSITE" id="PS50887"/>
    </source>
</evidence>
<dbReference type="GO" id="GO:0052621">
    <property type="term" value="F:diguanylate cyclase activity"/>
    <property type="evidence" value="ECO:0007669"/>
    <property type="project" value="TreeGrafter"/>
</dbReference>
<dbReference type="OrthoDB" id="2537at2"/>
<dbReference type="SUPFAM" id="SSF55073">
    <property type="entry name" value="Nucleotide cyclase"/>
    <property type="match status" value="1"/>
</dbReference>
<dbReference type="Pfam" id="PF00990">
    <property type="entry name" value="GGDEF"/>
    <property type="match status" value="1"/>
</dbReference>
<gene>
    <name evidence="2" type="ORF">SAMN06275492_1297</name>
</gene>
<dbReference type="InterPro" id="IPR043128">
    <property type="entry name" value="Rev_trsase/Diguanyl_cyclase"/>
</dbReference>
<dbReference type="CDD" id="cd01949">
    <property type="entry name" value="GGDEF"/>
    <property type="match status" value="1"/>
</dbReference>
<reference evidence="3" key="1">
    <citation type="submission" date="2017-04" db="EMBL/GenBank/DDBJ databases">
        <authorList>
            <person name="Varghese N."/>
            <person name="Submissions S."/>
        </authorList>
    </citation>
    <scope>NUCLEOTIDE SEQUENCE [LARGE SCALE GENOMIC DNA]</scope>
    <source>
        <strain evidence="3">USBA 82</strain>
    </source>
</reference>
<dbReference type="STRING" id="561720.SAMN06275492_1297"/>
<dbReference type="FunFam" id="3.30.70.270:FF:000001">
    <property type="entry name" value="Diguanylate cyclase domain protein"/>
    <property type="match status" value="1"/>
</dbReference>
<dbReference type="SMART" id="SM00267">
    <property type="entry name" value="GGDEF"/>
    <property type="match status" value="1"/>
</dbReference>
<dbReference type="Gene3D" id="3.30.450.20">
    <property type="entry name" value="PAS domain"/>
    <property type="match status" value="1"/>
</dbReference>
<dbReference type="InterPro" id="IPR000160">
    <property type="entry name" value="GGDEF_dom"/>
</dbReference>
<dbReference type="Proteomes" id="UP000193355">
    <property type="component" value="Unassembled WGS sequence"/>
</dbReference>
<dbReference type="EMBL" id="FXBB01000029">
    <property type="protein sequence ID" value="SMG41156.1"/>
    <property type="molecule type" value="Genomic_DNA"/>
</dbReference>
<name>A0A1X7KJB3_9BACT</name>